<dbReference type="Pfam" id="PF07715">
    <property type="entry name" value="Plug"/>
    <property type="match status" value="1"/>
</dbReference>
<evidence type="ECO:0000256" key="7">
    <source>
        <dbReference type="ARBA" id="ARBA00023077"/>
    </source>
</evidence>
<organism evidence="15 16">
    <name type="scientific">Vreelandella vilamensis</name>
    <dbReference type="NCBI Taxonomy" id="531309"/>
    <lineage>
        <taxon>Bacteria</taxon>
        <taxon>Pseudomonadati</taxon>
        <taxon>Pseudomonadota</taxon>
        <taxon>Gammaproteobacteria</taxon>
        <taxon>Oceanospirillales</taxon>
        <taxon>Halomonadaceae</taxon>
        <taxon>Vreelandella</taxon>
    </lineage>
</organism>
<dbReference type="Proteomes" id="UP001254564">
    <property type="component" value="Unassembled WGS sequence"/>
</dbReference>
<evidence type="ECO:0000313" key="15">
    <source>
        <dbReference type="EMBL" id="MDR5899709.1"/>
    </source>
</evidence>
<proteinExistence type="inferred from homology"/>
<name>A0ABU1H667_9GAMM</name>
<evidence type="ECO:0000256" key="12">
    <source>
        <dbReference type="SAM" id="SignalP"/>
    </source>
</evidence>
<comment type="similarity">
    <text evidence="10 11">Belongs to the TonB-dependent receptor family.</text>
</comment>
<dbReference type="InterPro" id="IPR012910">
    <property type="entry name" value="Plug_dom"/>
</dbReference>
<keyword evidence="6" id="KW-0406">Ion transport</keyword>
<dbReference type="SUPFAM" id="SSF56935">
    <property type="entry name" value="Porins"/>
    <property type="match status" value="1"/>
</dbReference>
<keyword evidence="8 10" id="KW-0472">Membrane</keyword>
<accession>A0ABU1H667</accession>
<evidence type="ECO:0000313" key="16">
    <source>
        <dbReference type="Proteomes" id="UP001254564"/>
    </source>
</evidence>
<dbReference type="PANTHER" id="PTHR30069">
    <property type="entry name" value="TONB-DEPENDENT OUTER MEMBRANE RECEPTOR"/>
    <property type="match status" value="1"/>
</dbReference>
<keyword evidence="5 12" id="KW-0732">Signal</keyword>
<dbReference type="InterPro" id="IPR037066">
    <property type="entry name" value="Plug_dom_sf"/>
</dbReference>
<gene>
    <name evidence="15" type="ORF">QC823_12005</name>
</gene>
<dbReference type="EMBL" id="JARWAN010000020">
    <property type="protein sequence ID" value="MDR5899709.1"/>
    <property type="molecule type" value="Genomic_DNA"/>
</dbReference>
<evidence type="ECO:0000256" key="9">
    <source>
        <dbReference type="ARBA" id="ARBA00023237"/>
    </source>
</evidence>
<protein>
    <submittedName>
        <fullName evidence="15">TonB-dependent receptor</fullName>
    </submittedName>
</protein>
<evidence type="ECO:0000256" key="2">
    <source>
        <dbReference type="ARBA" id="ARBA00022448"/>
    </source>
</evidence>
<feature type="chain" id="PRO_5045803215" evidence="12">
    <location>
        <begin position="28"/>
        <end position="609"/>
    </location>
</feature>
<dbReference type="Pfam" id="PF00593">
    <property type="entry name" value="TonB_dep_Rec_b-barrel"/>
    <property type="match status" value="1"/>
</dbReference>
<reference evidence="15 16" key="1">
    <citation type="submission" date="2023-04" db="EMBL/GenBank/DDBJ databases">
        <title>A long-awaited taxogenomic arrangement of the family Halomonadaceae.</title>
        <authorList>
            <person name="De La Haba R."/>
            <person name="Chuvochina M."/>
            <person name="Wittouck S."/>
            <person name="Arahal D.R."/>
            <person name="Sanchez-Porro C."/>
            <person name="Hugenholtz P."/>
            <person name="Ventosa A."/>
        </authorList>
    </citation>
    <scope>NUCLEOTIDE SEQUENCE [LARGE SCALE GENOMIC DNA]</scope>
    <source>
        <strain evidence="15 16">DSM 21020</strain>
    </source>
</reference>
<keyword evidence="15" id="KW-0675">Receptor</keyword>
<keyword evidence="16" id="KW-1185">Reference proteome</keyword>
<keyword evidence="4 10" id="KW-0812">Transmembrane</keyword>
<evidence type="ECO:0000256" key="4">
    <source>
        <dbReference type="ARBA" id="ARBA00022692"/>
    </source>
</evidence>
<evidence type="ECO:0000256" key="11">
    <source>
        <dbReference type="RuleBase" id="RU003357"/>
    </source>
</evidence>
<keyword evidence="2 10" id="KW-0813">Transport</keyword>
<feature type="signal peptide" evidence="12">
    <location>
        <begin position="1"/>
        <end position="27"/>
    </location>
</feature>
<sequence length="609" mass="66225">MKTRITAPRRLAAFSLVALPLAVQAQAETRDTAADEAQRLNPVVVTANRAPLTADETLSSVTVLDEATFRRQDPVELTDLLRGQPGVDVQTNGSFGKASSVYIRGTGSDSAVLLIDGIRLRSATTGGAAWQHLDPRMFERAEIVRGPRGSLYGADAVGGVVQLFTHQAESEGLQPTISAGGGSFDTQRLSATLSGSEGGTRYSFAGSLIDTDGTAIREGGEDKGYDNTSGLARVAHTFDNGAEAGVLALRARGNTEYDGGNIDFVQQVAGVYAEFPVTESWRSRFTLSEARDDSENFTPTSVSAFETETRTARWENTLSIAAHEWIVGAEHSEDQVSGTTDYTEDSRDNNAVFTQALLDFSPLAVQASLRFDDNQAYGDEVTGSLALGYDLDDHHTLRTSYGTAFKAPTFNDLYFPGFGNPDLNAETSETFELGVRGQYEQFFWDLAAYQTDVEDLIAFTSQQGVYAAFNVDTARIRGAELSAGAELNDWTLQAALTYTDPENRDTGNRLQRRASESLRLDIDRELGDVSLGGSWIAQNHRYDDADNEARLAGYGLVNLRAGWQFAPQWSARLTVDNFFDKDYATAKFFNGNNYLNAGRAGFLSVHFGQ</sequence>
<keyword evidence="9 10" id="KW-0998">Cell outer membrane</keyword>
<dbReference type="Gene3D" id="2.40.170.20">
    <property type="entry name" value="TonB-dependent receptor, beta-barrel domain"/>
    <property type="match status" value="1"/>
</dbReference>
<evidence type="ECO:0000256" key="8">
    <source>
        <dbReference type="ARBA" id="ARBA00023136"/>
    </source>
</evidence>
<dbReference type="PANTHER" id="PTHR30069:SF53">
    <property type="entry name" value="COLICIN I RECEPTOR-RELATED"/>
    <property type="match status" value="1"/>
</dbReference>
<evidence type="ECO:0000256" key="10">
    <source>
        <dbReference type="PROSITE-ProRule" id="PRU01360"/>
    </source>
</evidence>
<evidence type="ECO:0000256" key="3">
    <source>
        <dbReference type="ARBA" id="ARBA00022452"/>
    </source>
</evidence>
<dbReference type="RefSeq" id="WP_309656590.1">
    <property type="nucleotide sequence ID" value="NZ_JARWAN010000020.1"/>
</dbReference>
<dbReference type="InterPro" id="IPR000531">
    <property type="entry name" value="Beta-barrel_TonB"/>
</dbReference>
<dbReference type="PROSITE" id="PS52016">
    <property type="entry name" value="TONB_DEPENDENT_REC_3"/>
    <property type="match status" value="1"/>
</dbReference>
<keyword evidence="3 10" id="KW-1134">Transmembrane beta strand</keyword>
<evidence type="ECO:0000256" key="5">
    <source>
        <dbReference type="ARBA" id="ARBA00022729"/>
    </source>
</evidence>
<dbReference type="Gene3D" id="2.170.130.10">
    <property type="entry name" value="TonB-dependent receptor, plug domain"/>
    <property type="match status" value="1"/>
</dbReference>
<dbReference type="InterPro" id="IPR036942">
    <property type="entry name" value="Beta-barrel_TonB_sf"/>
</dbReference>
<evidence type="ECO:0000259" key="13">
    <source>
        <dbReference type="Pfam" id="PF00593"/>
    </source>
</evidence>
<comment type="subcellular location">
    <subcellularLocation>
        <location evidence="1 10">Cell outer membrane</location>
        <topology evidence="1 10">Multi-pass membrane protein</topology>
    </subcellularLocation>
</comment>
<feature type="domain" description="TonB-dependent receptor plug" evidence="14">
    <location>
        <begin position="55"/>
        <end position="160"/>
    </location>
</feature>
<evidence type="ECO:0000259" key="14">
    <source>
        <dbReference type="Pfam" id="PF07715"/>
    </source>
</evidence>
<dbReference type="CDD" id="cd01347">
    <property type="entry name" value="ligand_gated_channel"/>
    <property type="match status" value="1"/>
</dbReference>
<comment type="caution">
    <text evidence="15">The sequence shown here is derived from an EMBL/GenBank/DDBJ whole genome shotgun (WGS) entry which is preliminary data.</text>
</comment>
<feature type="domain" description="TonB-dependent receptor-like beta-barrel" evidence="13">
    <location>
        <begin position="186"/>
        <end position="577"/>
    </location>
</feature>
<dbReference type="InterPro" id="IPR039426">
    <property type="entry name" value="TonB-dep_rcpt-like"/>
</dbReference>
<keyword evidence="7 11" id="KW-0798">TonB box</keyword>
<evidence type="ECO:0000256" key="6">
    <source>
        <dbReference type="ARBA" id="ARBA00023065"/>
    </source>
</evidence>
<evidence type="ECO:0000256" key="1">
    <source>
        <dbReference type="ARBA" id="ARBA00004571"/>
    </source>
</evidence>